<dbReference type="EMBL" id="LAZR01002898">
    <property type="protein sequence ID" value="KKN24242.1"/>
    <property type="molecule type" value="Genomic_DNA"/>
</dbReference>
<protein>
    <submittedName>
        <fullName evidence="2">Uncharacterized protein</fullName>
    </submittedName>
</protein>
<evidence type="ECO:0000313" key="2">
    <source>
        <dbReference type="EMBL" id="KKN24242.1"/>
    </source>
</evidence>
<gene>
    <name evidence="2" type="ORF">LCGC14_0896870</name>
</gene>
<dbReference type="AlphaFoldDB" id="A0A0F9PIC8"/>
<reference evidence="2" key="1">
    <citation type="journal article" date="2015" name="Nature">
        <title>Complex archaea that bridge the gap between prokaryotes and eukaryotes.</title>
        <authorList>
            <person name="Spang A."/>
            <person name="Saw J.H."/>
            <person name="Jorgensen S.L."/>
            <person name="Zaremba-Niedzwiedzka K."/>
            <person name="Martijn J."/>
            <person name="Lind A.E."/>
            <person name="van Eijk R."/>
            <person name="Schleper C."/>
            <person name="Guy L."/>
            <person name="Ettema T.J."/>
        </authorList>
    </citation>
    <scope>NUCLEOTIDE SEQUENCE</scope>
</reference>
<evidence type="ECO:0000256" key="1">
    <source>
        <dbReference type="SAM" id="MobiDB-lite"/>
    </source>
</evidence>
<accession>A0A0F9PIC8</accession>
<comment type="caution">
    <text evidence="2">The sequence shown here is derived from an EMBL/GenBank/DDBJ whole genome shotgun (WGS) entry which is preliminary data.</text>
</comment>
<proteinExistence type="predicted"/>
<feature type="region of interest" description="Disordered" evidence="1">
    <location>
        <begin position="1"/>
        <end position="22"/>
    </location>
</feature>
<name>A0A0F9PIC8_9ZZZZ</name>
<organism evidence="2">
    <name type="scientific">marine sediment metagenome</name>
    <dbReference type="NCBI Taxonomy" id="412755"/>
    <lineage>
        <taxon>unclassified sequences</taxon>
        <taxon>metagenomes</taxon>
        <taxon>ecological metagenomes</taxon>
    </lineage>
</organism>
<sequence length="66" mass="7925">MIEEKTIKQTDEENNKKRRDCNKEMKAVEKKYGVELMRQWMIRASQKREIKNSIAGLNKRLKSLDN</sequence>